<dbReference type="GO" id="GO:0032298">
    <property type="term" value="P:positive regulation of DNA-templated DNA replication initiation"/>
    <property type="evidence" value="ECO:0007669"/>
    <property type="project" value="TreeGrafter"/>
</dbReference>
<dbReference type="AlphaFoldDB" id="A0A2V1GY23"/>
<dbReference type="GO" id="GO:0003887">
    <property type="term" value="F:DNA-directed DNA polymerase activity"/>
    <property type="evidence" value="ECO:0007669"/>
    <property type="project" value="InterPro"/>
</dbReference>
<proteinExistence type="predicted"/>
<dbReference type="RefSeq" id="WP_116688590.1">
    <property type="nucleotide sequence ID" value="NZ_CAWNYD010000010.1"/>
</dbReference>
<evidence type="ECO:0000313" key="2">
    <source>
        <dbReference type="Proteomes" id="UP000244906"/>
    </source>
</evidence>
<comment type="caution">
    <text evidence="1">The sequence shown here is derived from an EMBL/GenBank/DDBJ whole genome shotgun (WGS) entry which is preliminary data.</text>
</comment>
<name>A0A2V1GY23_9GAMM</name>
<sequence length="143" mass="17056">MTEITFYLLAQDNQQARMQYACRIAEKAVQQGKRVYLHTQSEQQAREMDDLLWSFKPGSFVPHERYISHDPQSPVVIGCVERPETQADILINLSTNLPLFFSQFQRNIEIIPEDNEIRPKLRQNWKFYQDRGYSLKFFDLRKK</sequence>
<dbReference type="SUPFAM" id="SSF102400">
    <property type="entry name" value="DNA polymerase III chi subunit"/>
    <property type="match status" value="1"/>
</dbReference>
<keyword evidence="2" id="KW-1185">Reference proteome</keyword>
<accession>A0A2V1GY23</accession>
<dbReference type="PANTHER" id="PTHR38767">
    <property type="entry name" value="DNA POLYMERASE III SUBUNIT CHI"/>
    <property type="match status" value="1"/>
</dbReference>
<dbReference type="GO" id="GO:0003677">
    <property type="term" value="F:DNA binding"/>
    <property type="evidence" value="ECO:0007669"/>
    <property type="project" value="InterPro"/>
</dbReference>
<evidence type="ECO:0000313" key="1">
    <source>
        <dbReference type="EMBL" id="PVZ65454.1"/>
    </source>
</evidence>
<dbReference type="GO" id="GO:0006260">
    <property type="term" value="P:DNA replication"/>
    <property type="evidence" value="ECO:0007669"/>
    <property type="project" value="InterPro"/>
</dbReference>
<organism evidence="1 2">
    <name type="scientific">Pelagibaculum spongiae</name>
    <dbReference type="NCBI Taxonomy" id="2080658"/>
    <lineage>
        <taxon>Bacteria</taxon>
        <taxon>Pseudomonadati</taxon>
        <taxon>Pseudomonadota</taxon>
        <taxon>Gammaproteobacteria</taxon>
        <taxon>Oceanospirillales</taxon>
        <taxon>Pelagibaculum</taxon>
    </lineage>
</organism>
<gene>
    <name evidence="1" type="ORF">DC094_18415</name>
</gene>
<dbReference type="OrthoDB" id="5297568at2"/>
<dbReference type="Proteomes" id="UP000244906">
    <property type="component" value="Unassembled WGS sequence"/>
</dbReference>
<protein>
    <submittedName>
        <fullName evidence="1">DNA polymerase III subunit chi</fullName>
    </submittedName>
</protein>
<dbReference type="Gene3D" id="3.40.50.10110">
    <property type="entry name" value="DNA polymerase III subunit chi"/>
    <property type="match status" value="1"/>
</dbReference>
<reference evidence="1 2" key="1">
    <citation type="submission" date="2018-04" db="EMBL/GenBank/DDBJ databases">
        <title>Thalassorhabdus spongiae gen. nov., sp. nov., isolated from a marine sponge in South-West Iceland.</title>
        <authorList>
            <person name="Knobloch S."/>
            <person name="Daussin A."/>
            <person name="Johannsson R."/>
            <person name="Marteinsson V.T."/>
        </authorList>
    </citation>
    <scope>NUCLEOTIDE SEQUENCE [LARGE SCALE GENOMIC DNA]</scope>
    <source>
        <strain evidence="1 2">Hp12</strain>
    </source>
</reference>
<dbReference type="PANTHER" id="PTHR38767:SF1">
    <property type="entry name" value="DNA POLYMERASE III SUBUNIT CHI"/>
    <property type="match status" value="1"/>
</dbReference>
<dbReference type="EMBL" id="QDDL01000010">
    <property type="protein sequence ID" value="PVZ65454.1"/>
    <property type="molecule type" value="Genomic_DNA"/>
</dbReference>
<dbReference type="InterPro" id="IPR036768">
    <property type="entry name" value="PolIII_chi_sf"/>
</dbReference>
<dbReference type="Pfam" id="PF04364">
    <property type="entry name" value="DNA_pol3_chi"/>
    <property type="match status" value="1"/>
</dbReference>
<dbReference type="InterPro" id="IPR007459">
    <property type="entry name" value="DNA_pol3_chi"/>
</dbReference>